<dbReference type="FunFam" id="3.40.50.720:FF:000084">
    <property type="entry name" value="Short-chain dehydrogenase reductase"/>
    <property type="match status" value="1"/>
</dbReference>
<evidence type="ECO:0000256" key="2">
    <source>
        <dbReference type="ARBA" id="ARBA00023002"/>
    </source>
</evidence>
<reference evidence="3 4" key="1">
    <citation type="submission" date="2019-12" db="EMBL/GenBank/DDBJ databases">
        <title>Snethiella sp. nov. sp. isolated from sea sand.</title>
        <authorList>
            <person name="Kim J."/>
            <person name="Jeong S.E."/>
            <person name="Jung H.S."/>
            <person name="Jeon C.O."/>
        </authorList>
    </citation>
    <scope>NUCLEOTIDE SEQUENCE [LARGE SCALE GENOMIC DNA]</scope>
    <source>
        <strain evidence="3 4">DP05</strain>
    </source>
</reference>
<dbReference type="PANTHER" id="PTHR42760:SF5">
    <property type="entry name" value="2-DEHYDRO-3-DEOXY-D-GLUCONATE 5-DEHYDROGENASE"/>
    <property type="match status" value="1"/>
</dbReference>
<keyword evidence="2" id="KW-0560">Oxidoreductase</keyword>
<comment type="caution">
    <text evidence="3">The sequence shown here is derived from an EMBL/GenBank/DDBJ whole genome shotgun (WGS) entry which is preliminary data.</text>
</comment>
<dbReference type="PRINTS" id="PR00080">
    <property type="entry name" value="SDRFAMILY"/>
</dbReference>
<dbReference type="EMBL" id="WTUW01000002">
    <property type="protein sequence ID" value="MZR31152.1"/>
    <property type="molecule type" value="Genomic_DNA"/>
</dbReference>
<dbReference type="SUPFAM" id="SSF51735">
    <property type="entry name" value="NAD(P)-binding Rossmann-fold domains"/>
    <property type="match status" value="1"/>
</dbReference>
<dbReference type="InterPro" id="IPR002347">
    <property type="entry name" value="SDR_fam"/>
</dbReference>
<dbReference type="Proteomes" id="UP000476030">
    <property type="component" value="Unassembled WGS sequence"/>
</dbReference>
<accession>A0A6L8W9L6</accession>
<dbReference type="RefSeq" id="WP_161315678.1">
    <property type="nucleotide sequence ID" value="NZ_WTUW01000002.1"/>
</dbReference>
<dbReference type="Pfam" id="PF13561">
    <property type="entry name" value="adh_short_C2"/>
    <property type="match status" value="1"/>
</dbReference>
<evidence type="ECO:0000256" key="1">
    <source>
        <dbReference type="ARBA" id="ARBA00006484"/>
    </source>
</evidence>
<dbReference type="GO" id="GO:0016616">
    <property type="term" value="F:oxidoreductase activity, acting on the CH-OH group of donors, NAD or NADP as acceptor"/>
    <property type="evidence" value="ECO:0007669"/>
    <property type="project" value="TreeGrafter"/>
</dbReference>
<dbReference type="PANTHER" id="PTHR42760">
    <property type="entry name" value="SHORT-CHAIN DEHYDROGENASES/REDUCTASES FAMILY MEMBER"/>
    <property type="match status" value="1"/>
</dbReference>
<evidence type="ECO:0000313" key="3">
    <source>
        <dbReference type="EMBL" id="MZR31152.1"/>
    </source>
</evidence>
<keyword evidence="4" id="KW-1185">Reference proteome</keyword>
<sequence length="260" mass="27416">MAYNPFDLTGKVALITGGNGGIGLGMADAIAQAGGDVCIWGTNETKNAAAIEQLKAHGTRVSSIICNVASEAEVKDCFAETLSQFGRVDGCFANAGVSSGKKSFLDIDDQEWHRILNINLDGAFYTLQAATRHMVERAENGDPGGRLVGTASLAAISGAARNEHYAATKGGVISMIRALAVEFAGKGITANAILPGWIETAMTENAIAWQKFSDAVKPRIPAKRWGQPEDFGGMAVYLMSDASAYHTGDTMLIDGGYFLF</sequence>
<dbReference type="PROSITE" id="PS00061">
    <property type="entry name" value="ADH_SHORT"/>
    <property type="match status" value="1"/>
</dbReference>
<organism evidence="3 4">
    <name type="scientific">Sneathiella litorea</name>
    <dbReference type="NCBI Taxonomy" id="2606216"/>
    <lineage>
        <taxon>Bacteria</taxon>
        <taxon>Pseudomonadati</taxon>
        <taxon>Pseudomonadota</taxon>
        <taxon>Alphaproteobacteria</taxon>
        <taxon>Sneathiellales</taxon>
        <taxon>Sneathiellaceae</taxon>
        <taxon>Sneathiella</taxon>
    </lineage>
</organism>
<dbReference type="InterPro" id="IPR036291">
    <property type="entry name" value="NAD(P)-bd_dom_sf"/>
</dbReference>
<protein>
    <submittedName>
        <fullName evidence="3">SDR family oxidoreductase</fullName>
    </submittedName>
</protein>
<dbReference type="PRINTS" id="PR00081">
    <property type="entry name" value="GDHRDH"/>
</dbReference>
<evidence type="ECO:0000313" key="4">
    <source>
        <dbReference type="Proteomes" id="UP000476030"/>
    </source>
</evidence>
<proteinExistence type="inferred from homology"/>
<gene>
    <name evidence="3" type="ORF">GQE98_10955</name>
</gene>
<dbReference type="Gene3D" id="3.40.50.720">
    <property type="entry name" value="NAD(P)-binding Rossmann-like Domain"/>
    <property type="match status" value="1"/>
</dbReference>
<name>A0A6L8W9L6_9PROT</name>
<dbReference type="InterPro" id="IPR020904">
    <property type="entry name" value="Sc_DH/Rdtase_CS"/>
</dbReference>
<comment type="similarity">
    <text evidence="1">Belongs to the short-chain dehydrogenases/reductases (SDR) family.</text>
</comment>
<dbReference type="AlphaFoldDB" id="A0A6L8W9L6"/>